<evidence type="ECO:0000313" key="1">
    <source>
        <dbReference type="Ensembl" id="ENSEBUP00000011003.1"/>
    </source>
</evidence>
<dbReference type="Gene3D" id="2.40.50.90">
    <property type="match status" value="1"/>
</dbReference>
<reference evidence="1" key="2">
    <citation type="submission" date="2025-09" db="UniProtKB">
        <authorList>
            <consortium name="Ensembl"/>
        </authorList>
    </citation>
    <scope>IDENTIFICATION</scope>
</reference>
<dbReference type="GO" id="GO:0005615">
    <property type="term" value="C:extracellular space"/>
    <property type="evidence" value="ECO:0007669"/>
    <property type="project" value="TreeGrafter"/>
</dbReference>
<protein>
    <recommendedName>
        <fullName evidence="3">TNase-like domain-containing protein</fullName>
    </recommendedName>
</protein>
<dbReference type="Proteomes" id="UP000694388">
    <property type="component" value="Unplaced"/>
</dbReference>
<proteinExistence type="predicted"/>
<dbReference type="AlphaFoldDB" id="A0A8C4Q7W6"/>
<evidence type="ECO:0000313" key="2">
    <source>
        <dbReference type="Proteomes" id="UP000694388"/>
    </source>
</evidence>
<dbReference type="OMA" id="THDGKVW"/>
<evidence type="ECO:0008006" key="3">
    <source>
        <dbReference type="Google" id="ProtNLM"/>
    </source>
</evidence>
<organism evidence="1 2">
    <name type="scientific">Eptatretus burgeri</name>
    <name type="common">Inshore hagfish</name>
    <dbReference type="NCBI Taxonomy" id="7764"/>
    <lineage>
        <taxon>Eukaryota</taxon>
        <taxon>Metazoa</taxon>
        <taxon>Chordata</taxon>
        <taxon>Craniata</taxon>
        <taxon>Vertebrata</taxon>
        <taxon>Cyclostomata</taxon>
        <taxon>Myxini</taxon>
        <taxon>Myxiniformes</taxon>
        <taxon>Myxinidae</taxon>
        <taxon>Eptatretinae</taxon>
        <taxon>Eptatretus</taxon>
    </lineage>
</organism>
<dbReference type="PANTHER" id="PTHR28434">
    <property type="entry name" value="PROTEIN C3ORF33"/>
    <property type="match status" value="1"/>
</dbReference>
<accession>A0A8C4Q7W6</accession>
<dbReference type="Ensembl" id="ENSEBUT00000011561.1">
    <property type="protein sequence ID" value="ENSEBUP00000011003.1"/>
    <property type="gene ID" value="ENSEBUG00000007067.1"/>
</dbReference>
<dbReference type="PANTHER" id="PTHR28434:SF1">
    <property type="entry name" value="PROTEIN C3ORF33"/>
    <property type="match status" value="1"/>
</dbReference>
<keyword evidence="2" id="KW-1185">Reference proteome</keyword>
<dbReference type="SUPFAM" id="SSF50199">
    <property type="entry name" value="Staphylococcal nuclease"/>
    <property type="match status" value="1"/>
</dbReference>
<sequence length="234" mass="26869">MYQYVHSTHHVCCVLQNVGAGLALTGLVFIGRSVRMFSWFRHATDVPAGFVRGGVRLRGRVCSASEGNLILEHLPIISFRKRTGLHVCLAGVDLTHDGKVWLESQLHPGDLVWFRLYERQGETLHCSVIRPKGWLFRRCLSEEVLERGFARVTSLPSSSSRHIKIWRLYRNLLRAELRAQRRRQGLWGGPNVWERIWVAGRQIVTGMWPDSIGGSRWSPLSSVGNWFRQMRKSD</sequence>
<dbReference type="InterPro" id="IPR042421">
    <property type="entry name" value="C3orf33-like"/>
</dbReference>
<dbReference type="GeneTree" id="ENSGT00390000004493"/>
<dbReference type="InterPro" id="IPR035437">
    <property type="entry name" value="SNase_OB-fold_sf"/>
</dbReference>
<name>A0A8C4Q7W6_EPTBU</name>
<reference evidence="1" key="1">
    <citation type="submission" date="2025-08" db="UniProtKB">
        <authorList>
            <consortium name="Ensembl"/>
        </authorList>
    </citation>
    <scope>IDENTIFICATION</scope>
</reference>